<feature type="region of interest" description="Disordered" evidence="1">
    <location>
        <begin position="159"/>
        <end position="180"/>
    </location>
</feature>
<proteinExistence type="predicted"/>
<dbReference type="AlphaFoldDB" id="A0A9Q1FQF0"/>
<dbReference type="OrthoDB" id="8925259at2759"/>
<organism evidence="2 3">
    <name type="scientific">Synaphobranchus kaupii</name>
    <name type="common">Kaup's arrowtooth eel</name>
    <dbReference type="NCBI Taxonomy" id="118154"/>
    <lineage>
        <taxon>Eukaryota</taxon>
        <taxon>Metazoa</taxon>
        <taxon>Chordata</taxon>
        <taxon>Craniata</taxon>
        <taxon>Vertebrata</taxon>
        <taxon>Euteleostomi</taxon>
        <taxon>Actinopterygii</taxon>
        <taxon>Neopterygii</taxon>
        <taxon>Teleostei</taxon>
        <taxon>Anguilliformes</taxon>
        <taxon>Synaphobranchidae</taxon>
        <taxon>Synaphobranchus</taxon>
    </lineage>
</organism>
<reference evidence="2" key="1">
    <citation type="journal article" date="2023" name="Science">
        <title>Genome structures resolve the early diversification of teleost fishes.</title>
        <authorList>
            <person name="Parey E."/>
            <person name="Louis A."/>
            <person name="Montfort J."/>
            <person name="Bouchez O."/>
            <person name="Roques C."/>
            <person name="Iampietro C."/>
            <person name="Lluch J."/>
            <person name="Castinel A."/>
            <person name="Donnadieu C."/>
            <person name="Desvignes T."/>
            <person name="Floi Bucao C."/>
            <person name="Jouanno E."/>
            <person name="Wen M."/>
            <person name="Mejri S."/>
            <person name="Dirks R."/>
            <person name="Jansen H."/>
            <person name="Henkel C."/>
            <person name="Chen W.J."/>
            <person name="Zahm M."/>
            <person name="Cabau C."/>
            <person name="Klopp C."/>
            <person name="Thompson A.W."/>
            <person name="Robinson-Rechavi M."/>
            <person name="Braasch I."/>
            <person name="Lecointre G."/>
            <person name="Bobe J."/>
            <person name="Postlethwait J.H."/>
            <person name="Berthelot C."/>
            <person name="Roest Crollius H."/>
            <person name="Guiguen Y."/>
        </authorList>
    </citation>
    <scope>NUCLEOTIDE SEQUENCE</scope>
    <source>
        <strain evidence="2">WJC10195</strain>
    </source>
</reference>
<evidence type="ECO:0000256" key="1">
    <source>
        <dbReference type="SAM" id="MobiDB-lite"/>
    </source>
</evidence>
<evidence type="ECO:0000313" key="2">
    <source>
        <dbReference type="EMBL" id="KAJ8364285.1"/>
    </source>
</evidence>
<dbReference type="PANTHER" id="PTHR47018:SF1">
    <property type="entry name" value="TESMIN_TSO1-LIKE CXC DOMAIN-CONTAINING PROTEIN"/>
    <property type="match status" value="1"/>
</dbReference>
<dbReference type="PANTHER" id="PTHR47018">
    <property type="entry name" value="CXC DOMAIN-CONTAINING PROTEIN-RELATED"/>
    <property type="match status" value="1"/>
</dbReference>
<keyword evidence="3" id="KW-1185">Reference proteome</keyword>
<dbReference type="Proteomes" id="UP001152622">
    <property type="component" value="Chromosome 4"/>
</dbReference>
<accession>A0A9Q1FQF0</accession>
<protein>
    <submittedName>
        <fullName evidence="2">Uncharacterized protein</fullName>
    </submittedName>
</protein>
<dbReference type="EMBL" id="JAINUF010000004">
    <property type="protein sequence ID" value="KAJ8364285.1"/>
    <property type="molecule type" value="Genomic_DNA"/>
</dbReference>
<sequence>MAQLLQYNCYARYKEGAATHRHSKDRETPFPVFMGLTAYAKTRKRLLVEMLHEHGLCISYDRVLEVSAQLGDAAVRIYVKDGVVCPPILRRRLFTTCAMDNIDHNPSATTATTSFHGTSISIFQHPTPDNKGEEREPLKLAERKVKRVPELPDSFSNIRPAFFTKKNPPPPKADGPSVPDVTDLPRLQLVLEYEWLEKVRLTEEIDGAMNITWSAHHASMKRSPAYEVSIASLLPLLRDQAHSVSTVRHVMNKIKDTVAFLNPGQIPVITADQPIYAVAKQIQWHWPEHYGEDKFVIMFGGLHIEMAALRSIGNLLQGSGWTGALVEAGVASSGTAYSFLSASSITRTRQVHQITACCLYKLLKAAYTDYCTDSTEHPDRVLSFEDWCERYKQQSPQFQFWDLVLSIELVIFSLIRAFREANFTLYCQALSELIPYFFANNNVNYARWLPVHLRDMLTLHQIRPELALEFHNGKFVVHKSSREFSAMAIDQAHEQANALIKGDGGAVGVTEDPSALRRWMVAGPEVSHLVAQYEAASEAKDASKHIRHHEQTEQVQRVFFEKADRLYKAMNDMGNPFQEETGDLLTLDTKDIAHPSAAEMVGTHYERGRIKFQEFMKDLESKEKCTFYEPIKRNKMDLFRQELDFGDPKQKSRECDLQEFFRHENQSFPAALSDSGKLHTCQKSQLAAIFEDLVTLPDTEPKTDGIIIDGSALINSLPPRTSKTFDEYAALDVLPTIQVYSSKYKRTDIVFDVYRKASLKAETRSRRGLGARRRVTDNGKVPRNWRSFLRENDNKTELFNFLADKIVRMHTPNMVIVTKEEDTVSNQATSLDDVAPCNHEEADTRIFIHAKHAAAEGSTDLIVKASDTDVIVIAVSVLPALQELGLEKLWIAFGQGRNLRWIPIHELSLSVGPEKTRGILFFHAFTGCDVVSAFRGKGKKSAWQTWDVCTEASDVFMKLSKYPPTVEDGDLQVLEKFVITMYDRSSTAAGIDDARLDMFARKQKPYEAIPPTRAALIQHAKRAAYQAGCIWGQATVCQMETKSPSDWGWTKQGDLWQIFWTVLPPIAQRCQQLTKCGCKTECSGRCKCYRFGLPCTALCNCKCAD</sequence>
<comment type="caution">
    <text evidence="2">The sequence shown here is derived from an EMBL/GenBank/DDBJ whole genome shotgun (WGS) entry which is preliminary data.</text>
</comment>
<name>A0A9Q1FQF0_SYNKA</name>
<gene>
    <name evidence="2" type="ORF">SKAU_G00131160</name>
</gene>
<evidence type="ECO:0000313" key="3">
    <source>
        <dbReference type="Proteomes" id="UP001152622"/>
    </source>
</evidence>